<dbReference type="EMBL" id="CP146256">
    <property type="protein sequence ID" value="XAH73958.1"/>
    <property type="molecule type" value="Genomic_DNA"/>
</dbReference>
<proteinExistence type="predicted"/>
<name>A0ABZ3EUQ3_9FIRM</name>
<evidence type="ECO:0000256" key="1">
    <source>
        <dbReference type="SAM" id="MobiDB-lite"/>
    </source>
</evidence>
<evidence type="ECO:0000259" key="2">
    <source>
        <dbReference type="Pfam" id="PF08308"/>
    </source>
</evidence>
<evidence type="ECO:0000313" key="3">
    <source>
        <dbReference type="EMBL" id="XAH73958.1"/>
    </source>
</evidence>
<dbReference type="InterPro" id="IPR013229">
    <property type="entry name" value="PEGA"/>
</dbReference>
<dbReference type="PANTHER" id="PTHR36194:SF1">
    <property type="entry name" value="S-LAYER-LIKE PROTEIN"/>
    <property type="match status" value="1"/>
</dbReference>
<gene>
    <name evidence="3" type="ORF">V6984_21060</name>
</gene>
<feature type="compositionally biased region" description="Low complexity" evidence="1">
    <location>
        <begin position="444"/>
        <end position="471"/>
    </location>
</feature>
<keyword evidence="4" id="KW-1185">Reference proteome</keyword>
<reference evidence="3 4" key="1">
    <citation type="submission" date="2024-02" db="EMBL/GenBank/DDBJ databases">
        <title>Bacterial strain from lacustrine sediment.</title>
        <authorList>
            <person name="Petit C."/>
            <person name="Fadhlaoui K."/>
        </authorList>
    </citation>
    <scope>NUCLEOTIDE SEQUENCE [LARGE SCALE GENOMIC DNA]</scope>
    <source>
        <strain evidence="3 4">IPX-CK</strain>
    </source>
</reference>
<evidence type="ECO:0000313" key="4">
    <source>
        <dbReference type="Proteomes" id="UP001451571"/>
    </source>
</evidence>
<feature type="domain" description="PEGA" evidence="2">
    <location>
        <begin position="295"/>
        <end position="352"/>
    </location>
</feature>
<dbReference type="RefSeq" id="WP_342757556.1">
    <property type="nucleotide sequence ID" value="NZ_CP146256.1"/>
</dbReference>
<sequence>MRGNFGKRTGKGRPIVFTAAVLLILTAGMVAAGGIPIEGKVGMAHEATDESYDSGFVIAKPGSYDSADTAVIRKLDLESGSITFMNIETGKDYTLTYDGTTVITDKYGGALAMTQMKSGDIVDVTFLKAKKKLAQMNLSANAWIFENVEKYDFDTINRSAAIGGSVYSLRNDVVVTSEDKEAQFEDIVKGDIVTISGVGNTVYSVLVEQGHGYLRLSDDEYLKDGWIEVGQSVICQIAEDMLLAVPEGTYDVHLTAAGIDETKKVTIYRNQEVTLDVSDVKAQAPKTGKIIFAVTPSEATVYIDGSEVDITGPVELEYGVHQMIAKADGYETVTQYIKMGQELASISVTLEEGEAEETDDSSSVSSNELTSSYRVYIDSPSDVEVYLDGIYVGMSPVNFKKEAGTHTITFRKTGYVTKSYTVQIDDEEKDVTYSFTDLVKEDGTGTTVSSNSSSSSTVSGNSVSDNSVSGN</sequence>
<dbReference type="Pfam" id="PF08308">
    <property type="entry name" value="PEGA"/>
    <property type="match status" value="2"/>
</dbReference>
<accession>A0ABZ3EUQ3</accession>
<dbReference type="PANTHER" id="PTHR36194">
    <property type="entry name" value="S-LAYER-LIKE PROTEIN"/>
    <property type="match status" value="1"/>
</dbReference>
<dbReference type="Proteomes" id="UP001451571">
    <property type="component" value="Chromosome"/>
</dbReference>
<feature type="region of interest" description="Disordered" evidence="1">
    <location>
        <begin position="442"/>
        <end position="471"/>
    </location>
</feature>
<protein>
    <submittedName>
        <fullName evidence="3">PEGA domain-containing protein</fullName>
    </submittedName>
</protein>
<feature type="domain" description="PEGA" evidence="2">
    <location>
        <begin position="376"/>
        <end position="429"/>
    </location>
</feature>
<organism evidence="3 4">
    <name type="scientific">Kineothrix sedimenti</name>
    <dbReference type="NCBI Taxonomy" id="3123317"/>
    <lineage>
        <taxon>Bacteria</taxon>
        <taxon>Bacillati</taxon>
        <taxon>Bacillota</taxon>
        <taxon>Clostridia</taxon>
        <taxon>Lachnospirales</taxon>
        <taxon>Lachnospiraceae</taxon>
        <taxon>Kineothrix</taxon>
    </lineage>
</organism>